<dbReference type="AlphaFoldDB" id="A0A5C1QL79"/>
<proteinExistence type="predicted"/>
<dbReference type="EMBL" id="CP036150">
    <property type="protein sequence ID" value="QEN06912.1"/>
    <property type="molecule type" value="Genomic_DNA"/>
</dbReference>
<dbReference type="Pfam" id="PF09719">
    <property type="entry name" value="C_GCAxxG_C_C"/>
    <property type="match status" value="1"/>
</dbReference>
<accession>A0A5C1QL79</accession>
<organism evidence="1 2">
    <name type="scientific">Oceanispirochaeta crateris</name>
    <dbReference type="NCBI Taxonomy" id="2518645"/>
    <lineage>
        <taxon>Bacteria</taxon>
        <taxon>Pseudomonadati</taxon>
        <taxon>Spirochaetota</taxon>
        <taxon>Spirochaetia</taxon>
        <taxon>Spirochaetales</taxon>
        <taxon>Spirochaetaceae</taxon>
        <taxon>Oceanispirochaeta</taxon>
    </lineage>
</organism>
<dbReference type="OrthoDB" id="9791535at2"/>
<gene>
    <name evidence="1" type="ORF">EXM22_02465</name>
</gene>
<reference evidence="1 2" key="1">
    <citation type="submission" date="2019-02" db="EMBL/GenBank/DDBJ databases">
        <title>Complete Genome Sequence and Methylome Analysis of free living Spirochaetas.</title>
        <authorList>
            <person name="Fomenkov A."/>
            <person name="Dubinina G."/>
            <person name="Leshcheva N."/>
            <person name="Mikheeva N."/>
            <person name="Grabovich M."/>
            <person name="Vincze T."/>
            <person name="Roberts R.J."/>
        </authorList>
    </citation>
    <scope>NUCLEOTIDE SEQUENCE [LARGE SCALE GENOMIC DNA]</scope>
    <source>
        <strain evidence="1 2">K2</strain>
    </source>
</reference>
<dbReference type="Proteomes" id="UP000324209">
    <property type="component" value="Chromosome"/>
</dbReference>
<sequence length="164" mass="19034">MIRFLIPLNQRHTSAIYFYIDNICFFIYILNNQNESGELLVNREDEALEHFTHKNRKVRVNCAQAILKTYHPTGLELESELVQEFKQYGHGKAPQKYCGAYFAASFLLETHKPDKMEDFDTWFTKEAGSRVCKEIRKGKKLNCNGCVLHAGRFLNDVFPVHNAS</sequence>
<evidence type="ECO:0000313" key="2">
    <source>
        <dbReference type="Proteomes" id="UP000324209"/>
    </source>
</evidence>
<evidence type="ECO:0000313" key="1">
    <source>
        <dbReference type="EMBL" id="QEN06912.1"/>
    </source>
</evidence>
<dbReference type="KEGG" id="ock:EXM22_02465"/>
<name>A0A5C1QL79_9SPIO</name>
<dbReference type="InterPro" id="IPR010181">
    <property type="entry name" value="CGCAxxGCC_motif"/>
</dbReference>
<protein>
    <submittedName>
        <fullName evidence="1">Uncharacterized protein</fullName>
    </submittedName>
</protein>
<keyword evidence="2" id="KW-1185">Reference proteome</keyword>